<dbReference type="CDD" id="cd00041">
    <property type="entry name" value="CUB"/>
    <property type="match status" value="2"/>
</dbReference>
<dbReference type="FunFam" id="2.60.120.290:FF:000013">
    <property type="entry name" value="Membrane frizzled-related protein"/>
    <property type="match status" value="1"/>
</dbReference>
<dbReference type="PROSITE" id="PS01187">
    <property type="entry name" value="EGF_CA"/>
    <property type="match status" value="1"/>
</dbReference>
<sequence>MRRKLSYKLTSSFLLHVTGVFITLQFEEFILQDSYKCTADFLEIREFNETGLLIGQFCGVGRIPPIESLNTLWLNFHSNWVLEKSGFVIQYYLRDVTAVDTLKLNSDRKQSTTFSESGCVNVATGGHGTYQSVRIPTGKILSPVPCSFVLDGTQSTKSQMKLHMTTKQSGAYGKSCMGRIFTLIPDSNRSKGHVGIFETDSEYLLNPKRWEQVPYICLGTSRVIELLLNSTLTLVLWSSNEHKALSLEYWIDYDECADSPCHHTCINTVEGYQCLCHNGYQLIEELCVEKTVEVADYCHQELTAGAGKIISSSEPFNLCSYRVVQADQKITLTITKLIMPFPGNCSLNYLEIKSNKNLLDRLCDNVNGYEVAAGSSITIFQYTNTTLLSRLPFFIAEYYTTLKQTEACQYNLLGSGEISTPGYPTLYKPHSHCIWKLSTSKGKVIVLDFVDVDIEFTDGCKFDRLEIYDGRNKRARLLQTFCGDQSNHGTVISSGHRMTLRFITDGTGAGRGFNVTFSSMIS</sequence>
<dbReference type="SMART" id="SM00042">
    <property type="entry name" value="CUB"/>
    <property type="match status" value="3"/>
</dbReference>
<dbReference type="InterPro" id="IPR018097">
    <property type="entry name" value="EGF_Ca-bd_CS"/>
</dbReference>
<dbReference type="OrthoDB" id="6345439at2759"/>
<dbReference type="InterPro" id="IPR035914">
    <property type="entry name" value="Sperma_CUB_dom_sf"/>
</dbReference>
<evidence type="ECO:0000256" key="1">
    <source>
        <dbReference type="ARBA" id="ARBA00022737"/>
    </source>
</evidence>
<dbReference type="SMART" id="SM00181">
    <property type="entry name" value="EGF"/>
    <property type="match status" value="1"/>
</dbReference>
<dbReference type="EMBL" id="VXIV02002008">
    <property type="protein sequence ID" value="KAF6027900.1"/>
    <property type="molecule type" value="Genomic_DNA"/>
</dbReference>
<dbReference type="Pfam" id="PF00431">
    <property type="entry name" value="CUB"/>
    <property type="match status" value="2"/>
</dbReference>
<dbReference type="PROSITE" id="PS01180">
    <property type="entry name" value="CUB"/>
    <property type="match status" value="3"/>
</dbReference>
<evidence type="ECO:0000259" key="4">
    <source>
        <dbReference type="PROSITE" id="PS01180"/>
    </source>
</evidence>
<dbReference type="AlphaFoldDB" id="A0A7J7JNJ1"/>
<dbReference type="SUPFAM" id="SSF49854">
    <property type="entry name" value="Spermadhesin, CUB domain"/>
    <property type="match status" value="3"/>
</dbReference>
<keyword evidence="3" id="KW-0245">EGF-like domain</keyword>
<evidence type="ECO:0000313" key="7">
    <source>
        <dbReference type="Proteomes" id="UP000593567"/>
    </source>
</evidence>
<evidence type="ECO:0000259" key="5">
    <source>
        <dbReference type="PROSITE" id="PS50026"/>
    </source>
</evidence>
<proteinExistence type="predicted"/>
<dbReference type="SUPFAM" id="SSF57196">
    <property type="entry name" value="EGF/Laminin"/>
    <property type="match status" value="1"/>
</dbReference>
<accession>A0A7J7JNJ1</accession>
<dbReference type="PROSITE" id="PS01186">
    <property type="entry name" value="EGF_2"/>
    <property type="match status" value="1"/>
</dbReference>
<reference evidence="6" key="1">
    <citation type="submission" date="2020-06" db="EMBL/GenBank/DDBJ databases">
        <title>Draft genome of Bugula neritina, a colonial animal packing powerful symbionts and potential medicines.</title>
        <authorList>
            <person name="Rayko M."/>
        </authorList>
    </citation>
    <scope>NUCLEOTIDE SEQUENCE [LARGE SCALE GENOMIC DNA]</scope>
    <source>
        <strain evidence="6">Kwan_BN1</strain>
    </source>
</reference>
<gene>
    <name evidence="6" type="ORF">EB796_013801</name>
</gene>
<evidence type="ECO:0000256" key="3">
    <source>
        <dbReference type="PROSITE-ProRule" id="PRU00076"/>
    </source>
</evidence>
<evidence type="ECO:0000256" key="2">
    <source>
        <dbReference type="ARBA" id="ARBA00023157"/>
    </source>
</evidence>
<dbReference type="InterPro" id="IPR000152">
    <property type="entry name" value="EGF-type_Asp/Asn_hydroxyl_site"/>
</dbReference>
<dbReference type="InterPro" id="IPR000742">
    <property type="entry name" value="EGF"/>
</dbReference>
<keyword evidence="7" id="KW-1185">Reference proteome</keyword>
<dbReference type="SMART" id="SM00179">
    <property type="entry name" value="EGF_CA"/>
    <property type="match status" value="1"/>
</dbReference>
<dbReference type="PANTHER" id="PTHR24251">
    <property type="entry name" value="OVOCHYMASE-RELATED"/>
    <property type="match status" value="1"/>
</dbReference>
<dbReference type="Proteomes" id="UP000593567">
    <property type="component" value="Unassembled WGS sequence"/>
</dbReference>
<keyword evidence="1" id="KW-0677">Repeat</keyword>
<comment type="caution">
    <text evidence="6">The sequence shown here is derived from an EMBL/GenBank/DDBJ whole genome shotgun (WGS) entry which is preliminary data.</text>
</comment>
<comment type="caution">
    <text evidence="3">Lacks conserved residue(s) required for the propagation of feature annotation.</text>
</comment>
<dbReference type="PROSITE" id="PS00010">
    <property type="entry name" value="ASX_HYDROXYL"/>
    <property type="match status" value="1"/>
</dbReference>
<feature type="domain" description="CUB" evidence="4">
    <location>
        <begin position="298"/>
        <end position="363"/>
    </location>
</feature>
<dbReference type="InterPro" id="IPR001881">
    <property type="entry name" value="EGF-like_Ca-bd_dom"/>
</dbReference>
<dbReference type="InterPro" id="IPR000859">
    <property type="entry name" value="CUB_dom"/>
</dbReference>
<dbReference type="Gene3D" id="2.60.120.290">
    <property type="entry name" value="Spermadhesin, CUB domain"/>
    <property type="match status" value="3"/>
</dbReference>
<keyword evidence="2" id="KW-1015">Disulfide bond</keyword>
<organism evidence="6 7">
    <name type="scientific">Bugula neritina</name>
    <name type="common">Brown bryozoan</name>
    <name type="synonym">Sertularia neritina</name>
    <dbReference type="NCBI Taxonomy" id="10212"/>
    <lineage>
        <taxon>Eukaryota</taxon>
        <taxon>Metazoa</taxon>
        <taxon>Spiralia</taxon>
        <taxon>Lophotrochozoa</taxon>
        <taxon>Bryozoa</taxon>
        <taxon>Gymnolaemata</taxon>
        <taxon>Cheilostomatida</taxon>
        <taxon>Flustrina</taxon>
        <taxon>Buguloidea</taxon>
        <taxon>Bugulidae</taxon>
        <taxon>Bugula</taxon>
    </lineage>
</organism>
<protein>
    <submittedName>
        <fullName evidence="6">TLL1</fullName>
    </submittedName>
</protein>
<name>A0A7J7JNJ1_BUGNE</name>
<dbReference type="PROSITE" id="PS50026">
    <property type="entry name" value="EGF_3"/>
    <property type="match status" value="1"/>
</dbReference>
<feature type="domain" description="CUB" evidence="4">
    <location>
        <begin position="398"/>
        <end position="520"/>
    </location>
</feature>
<dbReference type="GO" id="GO:0005509">
    <property type="term" value="F:calcium ion binding"/>
    <property type="evidence" value="ECO:0007669"/>
    <property type="project" value="InterPro"/>
</dbReference>
<feature type="domain" description="EGF-like" evidence="5">
    <location>
        <begin position="252"/>
        <end position="288"/>
    </location>
</feature>
<feature type="domain" description="CUB" evidence="4">
    <location>
        <begin position="22"/>
        <end position="94"/>
    </location>
</feature>
<dbReference type="CDD" id="cd00054">
    <property type="entry name" value="EGF_CA"/>
    <property type="match status" value="1"/>
</dbReference>
<evidence type="ECO:0000313" key="6">
    <source>
        <dbReference type="EMBL" id="KAF6027900.1"/>
    </source>
</evidence>
<dbReference type="Pfam" id="PF00008">
    <property type="entry name" value="EGF"/>
    <property type="match status" value="1"/>
</dbReference>
<dbReference type="Gene3D" id="2.10.25.10">
    <property type="entry name" value="Laminin"/>
    <property type="match status" value="1"/>
</dbReference>